<dbReference type="GeneID" id="54416332"/>
<dbReference type="Gene3D" id="1.10.245.10">
    <property type="entry name" value="SWIB/MDM2 domain"/>
    <property type="match status" value="1"/>
</dbReference>
<evidence type="ECO:0000313" key="5">
    <source>
        <dbReference type="RefSeq" id="XP_033533904.1"/>
    </source>
</evidence>
<feature type="domain" description="DM2" evidence="2">
    <location>
        <begin position="251"/>
        <end position="328"/>
    </location>
</feature>
<reference evidence="3 5" key="1">
    <citation type="submission" date="2020-01" db="EMBL/GenBank/DDBJ databases">
        <authorList>
            <consortium name="DOE Joint Genome Institute"/>
            <person name="Haridas S."/>
            <person name="Albert R."/>
            <person name="Binder M."/>
            <person name="Bloem J."/>
            <person name="Labutti K."/>
            <person name="Salamov A."/>
            <person name="Andreopoulos B."/>
            <person name="Baker S.E."/>
            <person name="Barry K."/>
            <person name="Bills G."/>
            <person name="Bluhm B.H."/>
            <person name="Cannon C."/>
            <person name="Castanera R."/>
            <person name="Culley D.E."/>
            <person name="Daum C."/>
            <person name="Ezra D."/>
            <person name="Gonzalez J.B."/>
            <person name="Henrissat B."/>
            <person name="Kuo A."/>
            <person name="Liang C."/>
            <person name="Lipzen A."/>
            <person name="Lutzoni F."/>
            <person name="Magnuson J."/>
            <person name="Mondo S."/>
            <person name="Nolan M."/>
            <person name="Ohm R."/>
            <person name="Pangilinan J."/>
            <person name="Park H.-J."/>
            <person name="Ramirez L."/>
            <person name="Alfaro M."/>
            <person name="Sun H."/>
            <person name="Tritt A."/>
            <person name="Yoshinaga Y."/>
            <person name="Zwiers L.-H."/>
            <person name="Turgeon B.G."/>
            <person name="Goodwin S.B."/>
            <person name="Spatafora J.W."/>
            <person name="Crous P.W."/>
            <person name="Grigoriev I.V."/>
        </authorList>
    </citation>
    <scope>NUCLEOTIDE SEQUENCE</scope>
    <source>
        <strain evidence="3 5">CBS 781.70</strain>
    </source>
</reference>
<dbReference type="PANTHER" id="PTHR13844">
    <property type="entry name" value="SWI/SNF-RELATED MATRIX-ASSOCIATED ACTIN-DEPENDENT REGULATOR OF CHROMATIN SUBFAMILY D"/>
    <property type="match status" value="1"/>
</dbReference>
<sequence>PQINPSQPHAGQLQHQNLKAADDKRREAAWRQSRKPTDRSLPDGVEDIVIGDGAQRYRRLREVERQLDAIMVRKRLEMNEVPHNAKRYRTMRIWVSNTAENQPWQDTAMQADAFDFSSENQGTYRVKIEGKLLDEEDAFERGDEEATNDEKDPDAMDQDTAAKASKPRALPPPSTKTKLSHFFRQIVIEFDRSRSLSNPDSFAQIEWKRPEIPRGSAPTPEMGQAANFDFLDFERKGDENANIIIKLSRDEFPERFRLSDKLARLLDTDEADRGEVMMGLWQYVKAMKLPEDEESRRIRCDAALQSIFNTETLFFPHLADTLQKHLKPLPPIELRYTIRVDAAYINQSSPTTPPPDATPSSTPQPATYGKYTVYDIPVPMPSVMRNAPPVHSIPTLQQLAALDDALAANVRAINESRLKHAFFDAMAADPVGFVRRWISSQTRDLEILMGELPGFGEEGRGEEWRRGGETGVWGSREAREGVGLWVARRGGVH</sequence>
<dbReference type="EMBL" id="ML975158">
    <property type="protein sequence ID" value="KAF1812273.1"/>
    <property type="molecule type" value="Genomic_DNA"/>
</dbReference>
<dbReference type="Pfam" id="PF02201">
    <property type="entry name" value="SWIB"/>
    <property type="match status" value="1"/>
</dbReference>
<evidence type="ECO:0000256" key="1">
    <source>
        <dbReference type="SAM" id="MobiDB-lite"/>
    </source>
</evidence>
<organism evidence="3">
    <name type="scientific">Eremomyces bilateralis CBS 781.70</name>
    <dbReference type="NCBI Taxonomy" id="1392243"/>
    <lineage>
        <taxon>Eukaryota</taxon>
        <taxon>Fungi</taxon>
        <taxon>Dikarya</taxon>
        <taxon>Ascomycota</taxon>
        <taxon>Pezizomycotina</taxon>
        <taxon>Dothideomycetes</taxon>
        <taxon>Dothideomycetes incertae sedis</taxon>
        <taxon>Eremomycetales</taxon>
        <taxon>Eremomycetaceae</taxon>
        <taxon>Eremomyces</taxon>
    </lineage>
</organism>
<name>A0A6G1G2K1_9PEZI</name>
<feature type="compositionally biased region" description="Acidic residues" evidence="1">
    <location>
        <begin position="135"/>
        <end position="147"/>
    </location>
</feature>
<dbReference type="RefSeq" id="XP_033533904.1">
    <property type="nucleotide sequence ID" value="XM_033675762.1"/>
</dbReference>
<dbReference type="Proteomes" id="UP000504638">
    <property type="component" value="Unplaced"/>
</dbReference>
<feature type="non-terminal residue" evidence="3">
    <location>
        <position position="1"/>
    </location>
</feature>
<feature type="non-terminal residue" evidence="3">
    <location>
        <position position="493"/>
    </location>
</feature>
<dbReference type="SMART" id="SM00151">
    <property type="entry name" value="SWIB"/>
    <property type="match status" value="1"/>
</dbReference>
<evidence type="ECO:0000313" key="3">
    <source>
        <dbReference type="EMBL" id="KAF1812273.1"/>
    </source>
</evidence>
<proteinExistence type="predicted"/>
<dbReference type="InterPro" id="IPR036885">
    <property type="entry name" value="SWIB_MDM2_dom_sf"/>
</dbReference>
<reference evidence="5" key="3">
    <citation type="submission" date="2025-04" db="UniProtKB">
        <authorList>
            <consortium name="RefSeq"/>
        </authorList>
    </citation>
    <scope>IDENTIFICATION</scope>
    <source>
        <strain evidence="5">CBS 781.70</strain>
    </source>
</reference>
<keyword evidence="4" id="KW-1185">Reference proteome</keyword>
<reference evidence="5" key="2">
    <citation type="submission" date="2020-04" db="EMBL/GenBank/DDBJ databases">
        <authorList>
            <consortium name="NCBI Genome Project"/>
        </authorList>
    </citation>
    <scope>NUCLEOTIDE SEQUENCE</scope>
    <source>
        <strain evidence="5">CBS 781.70</strain>
    </source>
</reference>
<accession>A0A6G1G2K1</accession>
<feature type="region of interest" description="Disordered" evidence="1">
    <location>
        <begin position="346"/>
        <end position="366"/>
    </location>
</feature>
<feature type="compositionally biased region" description="Polar residues" evidence="1">
    <location>
        <begin position="1"/>
        <end position="17"/>
    </location>
</feature>
<dbReference type="InterPro" id="IPR003121">
    <property type="entry name" value="SWIB_MDM2_domain"/>
</dbReference>
<dbReference type="OrthoDB" id="10263741at2759"/>
<dbReference type="PROSITE" id="PS51925">
    <property type="entry name" value="SWIB_MDM2"/>
    <property type="match status" value="1"/>
</dbReference>
<dbReference type="AlphaFoldDB" id="A0A6G1G2K1"/>
<feature type="region of interest" description="Disordered" evidence="1">
    <location>
        <begin position="135"/>
        <end position="176"/>
    </location>
</feature>
<gene>
    <name evidence="3 5" type="ORF">P152DRAFT_382485</name>
</gene>
<evidence type="ECO:0000259" key="2">
    <source>
        <dbReference type="PROSITE" id="PS51925"/>
    </source>
</evidence>
<dbReference type="CDD" id="cd10568">
    <property type="entry name" value="SWIB_like"/>
    <property type="match status" value="1"/>
</dbReference>
<dbReference type="SUPFAM" id="SSF47592">
    <property type="entry name" value="SWIB/MDM2 domain"/>
    <property type="match status" value="1"/>
</dbReference>
<protein>
    <recommendedName>
        <fullName evidence="2">DM2 domain-containing protein</fullName>
    </recommendedName>
</protein>
<evidence type="ECO:0000313" key="4">
    <source>
        <dbReference type="Proteomes" id="UP000504638"/>
    </source>
</evidence>
<feature type="region of interest" description="Disordered" evidence="1">
    <location>
        <begin position="1"/>
        <end position="45"/>
    </location>
</feature>
<dbReference type="InterPro" id="IPR019835">
    <property type="entry name" value="SWIB_domain"/>
</dbReference>
<feature type="compositionally biased region" description="Basic and acidic residues" evidence="1">
    <location>
        <begin position="20"/>
        <end position="41"/>
    </location>
</feature>